<dbReference type="Gene3D" id="2.130.10.130">
    <property type="entry name" value="Integrin alpha, N-terminal"/>
    <property type="match status" value="1"/>
</dbReference>
<name>A0AA48KPK3_9ALTE</name>
<gene>
    <name evidence="3" type="ORF">MACH26_10440</name>
</gene>
<feature type="signal peptide" evidence="2">
    <location>
        <begin position="1"/>
        <end position="22"/>
    </location>
</feature>
<dbReference type="InterPro" id="IPR013517">
    <property type="entry name" value="FG-GAP"/>
</dbReference>
<reference evidence="3" key="1">
    <citation type="submission" date="2023-01" db="EMBL/GenBank/DDBJ databases">
        <title>Complete genome sequence of Planctobacterium marinum strain Dej080120_11.</title>
        <authorList>
            <person name="Ueki S."/>
            <person name="Maruyama F."/>
        </authorList>
    </citation>
    <scope>NUCLEOTIDE SEQUENCE</scope>
    <source>
        <strain evidence="3">Dej080120_11</strain>
    </source>
</reference>
<protein>
    <recommendedName>
        <fullName evidence="5">DUF1588 domain-containing protein</fullName>
    </recommendedName>
</protein>
<dbReference type="PANTHER" id="PTHR39431:SF1">
    <property type="entry name" value="FRPA_C-RELATED PROTEIN"/>
    <property type="match status" value="1"/>
</dbReference>
<feature type="chain" id="PRO_5041405878" description="DUF1588 domain-containing protein" evidence="2">
    <location>
        <begin position="23"/>
        <end position="1268"/>
    </location>
</feature>
<dbReference type="Proteomes" id="UP001333710">
    <property type="component" value="Chromosome"/>
</dbReference>
<organism evidence="3 4">
    <name type="scientific">Planctobacterium marinum</name>
    <dbReference type="NCBI Taxonomy" id="1631968"/>
    <lineage>
        <taxon>Bacteria</taxon>
        <taxon>Pseudomonadati</taxon>
        <taxon>Pseudomonadota</taxon>
        <taxon>Gammaproteobacteria</taxon>
        <taxon>Alteromonadales</taxon>
        <taxon>Alteromonadaceae</taxon>
        <taxon>Planctobacterium</taxon>
    </lineage>
</organism>
<accession>A0AA48KPK3</accession>
<evidence type="ECO:0000256" key="2">
    <source>
        <dbReference type="SAM" id="SignalP"/>
    </source>
</evidence>
<evidence type="ECO:0000313" key="3">
    <source>
        <dbReference type="EMBL" id="BDX05523.1"/>
    </source>
</evidence>
<dbReference type="PANTHER" id="PTHR39431">
    <property type="entry name" value="FRPA/C-RELATED PROTEIN"/>
    <property type="match status" value="1"/>
</dbReference>
<dbReference type="RefSeq" id="WP_338291500.1">
    <property type="nucleotide sequence ID" value="NZ_AP027272.1"/>
</dbReference>
<dbReference type="SUPFAM" id="SSF69318">
    <property type="entry name" value="Integrin alpha N-terminal domain"/>
    <property type="match status" value="1"/>
</dbReference>
<sequence length="1268" mass="141216">MKKSIWLSTLMVSILTSPVLLATDDVNGDGQADFTLWRPSNLTFYSKSPQDNRILTRAELGQGVSGVPLTGDLNGNGLTDFAVWYEDTGLWHIRYDDDSQTIVQLGQTGDVPFIADRTGDGIDEVIVRRPSEGRWYYLASETGELKQVDYGRLATDTPLVGYFDTDARADFAIWRDGTWYVRQTSSNTTARTFLGRQETDLKLPADYDGDGLSDIAIWRPATGTWYIYYSSGNYPNGGNRYERVFGKQSSDIPVPADYDGDGKADLAIRRPATGEFIYLSSLDGSVNRFNFGRESTDIPALAPWSIKVLMRQQGSGSTDDSVQTDAAEYYQQSISDNIVQSRCIACHISGGAADGQARLIFERNTESDYLAINQQRIADFLTLDGVDSDYFLGKASGGLGHIGGTQLPAGSDEYQAFETYLGLLISETGSGDDDDNDNGSDDDAGFWANASILSADLSYRRALLLLTGRVPDLSEMDNLAAADDAALREAILNQLSGDGFHEFLVTAANDKLLTDKFFERGMEVLDDSYFPEIAARNYEAGLEQTQEATDAYWRWRRGVEIGILRAPVELIAHVVENDLPFTEIVTADYMMLNPFTNVALRGDAEVVGDDAWEFAPGQMTGAMIHDESFDGEWTQFGLNITSEGSNIDWPHAGLLNDLAWLNRYPSTATNRNRARSRWTYYHFLDFDIEKSAQRTQDPDALADTNNPTLNNANCTVCHQTLDPIAGAYQDYGDWGNYKDQWGGKDSLPWTYKWPEDDDSLYQEGDTWYRDMLAPGLETTPVPQGQDSIQWLGQQIAADDRFAIAMVKFFWEAILGSEPLTAPQSLDEADYSAKNEAFTEQSTFILTLAEQLREHGSLRQTIADLTVSPWFRVTGQSANADAALQYAVAGSERLLTPEELERKTQSLTNYLWNPWLDGWNHGMLRTEWNYNYNIMYGGIDSFGVTKRARDMTSIMAKVATAHAAEASCPTVLLDINQTQGQRRLFNGIERSTVPGILVERDAEVDGLGSEHSEPYELSFSVQAGTNNIILAYTNDTWIGETGSHQDLIMDHISIYDAQNNALLSVTGADLDIVTGTPMDGICSNTTWNHAEDTNRPTDRVFWGNCSVTLPVEFEEAGDYTLVMEAYYQEYNSDGALEDGDDRVIGFANVAMSVGVVDPINQSSPTGDVLRDKMVELVQLFWGQKYQPQDTEITRLMTLFSETMEDKRSRTGSGLIWEWDNGTSCNFDTSDWDTEEQWGGNIVGQDPFGTLAGWRAVMVYLMTDYQYLHD</sequence>
<keyword evidence="4" id="KW-1185">Reference proteome</keyword>
<dbReference type="AlphaFoldDB" id="A0AA48KPK3"/>
<evidence type="ECO:0000256" key="1">
    <source>
        <dbReference type="ARBA" id="ARBA00022729"/>
    </source>
</evidence>
<evidence type="ECO:0000313" key="4">
    <source>
        <dbReference type="Proteomes" id="UP001333710"/>
    </source>
</evidence>
<dbReference type="InterPro" id="IPR028994">
    <property type="entry name" value="Integrin_alpha_N"/>
</dbReference>
<evidence type="ECO:0008006" key="5">
    <source>
        <dbReference type="Google" id="ProtNLM"/>
    </source>
</evidence>
<proteinExistence type="predicted"/>
<dbReference type="Pfam" id="PF13517">
    <property type="entry name" value="FG-GAP_3"/>
    <property type="match status" value="1"/>
</dbReference>
<dbReference type="KEGG" id="pmaw:MACH26_10440"/>
<dbReference type="EMBL" id="AP027272">
    <property type="protein sequence ID" value="BDX05523.1"/>
    <property type="molecule type" value="Genomic_DNA"/>
</dbReference>
<keyword evidence="1 2" id="KW-0732">Signal</keyword>